<reference evidence="1 2" key="2">
    <citation type="submission" date="2009-03" db="EMBL/GenBank/DDBJ databases">
        <title>Draft genome sequence of Coprococcus comes (ATCC 27758).</title>
        <authorList>
            <person name="Sudarsanam P."/>
            <person name="Ley R."/>
            <person name="Guruge J."/>
            <person name="Turnbaugh P.J."/>
            <person name="Mahowald M."/>
            <person name="Liep D."/>
            <person name="Gordon J."/>
        </authorList>
    </citation>
    <scope>NUCLEOTIDE SEQUENCE [LARGE SCALE GENOMIC DNA]</scope>
    <source>
        <strain evidence="1 2">ATCC 27758</strain>
    </source>
</reference>
<comment type="caution">
    <text evidence="1">The sequence shown here is derived from an EMBL/GenBank/DDBJ whole genome shotgun (WGS) entry which is preliminary data.</text>
</comment>
<evidence type="ECO:0000313" key="1">
    <source>
        <dbReference type="EMBL" id="EEG90296.1"/>
    </source>
</evidence>
<protein>
    <submittedName>
        <fullName evidence="1">Uncharacterized protein</fullName>
    </submittedName>
</protein>
<accession>C0B8Q9</accession>
<gene>
    <name evidence="1" type="ORF">COPCOM_01533</name>
</gene>
<reference evidence="1 2" key="1">
    <citation type="submission" date="2009-02" db="EMBL/GenBank/DDBJ databases">
        <authorList>
            <person name="Fulton L."/>
            <person name="Clifton S."/>
            <person name="Fulton B."/>
            <person name="Xu J."/>
            <person name="Minx P."/>
            <person name="Pepin K.H."/>
            <person name="Johnson M."/>
            <person name="Bhonagiri V."/>
            <person name="Nash W.E."/>
            <person name="Mardis E.R."/>
            <person name="Wilson R.K."/>
        </authorList>
    </citation>
    <scope>NUCLEOTIDE SEQUENCE [LARGE SCALE GENOMIC DNA]</scope>
    <source>
        <strain evidence="1 2">ATCC 27758</strain>
    </source>
</reference>
<dbReference type="Proteomes" id="UP000003793">
    <property type="component" value="Unassembled WGS sequence"/>
</dbReference>
<dbReference type="HOGENOM" id="CLU_3232262_0_0_9"/>
<name>C0B8Q9_9FIRM</name>
<evidence type="ECO:0000313" key="2">
    <source>
        <dbReference type="Proteomes" id="UP000003793"/>
    </source>
</evidence>
<dbReference type="AlphaFoldDB" id="C0B8Q9"/>
<proteinExistence type="predicted"/>
<sequence>MIFYGIRNKSIVMKKKIDCNPQISKVNQWKRQEMLIIYQMIKS</sequence>
<organism evidence="1 2">
    <name type="scientific">Coprococcus comes ATCC 27758</name>
    <dbReference type="NCBI Taxonomy" id="470146"/>
    <lineage>
        <taxon>Bacteria</taxon>
        <taxon>Bacillati</taxon>
        <taxon>Bacillota</taxon>
        <taxon>Clostridia</taxon>
        <taxon>Lachnospirales</taxon>
        <taxon>Lachnospiraceae</taxon>
        <taxon>Coprococcus</taxon>
    </lineage>
</organism>
<dbReference type="EMBL" id="ABVR01000039">
    <property type="protein sequence ID" value="EEG90296.1"/>
    <property type="molecule type" value="Genomic_DNA"/>
</dbReference>